<dbReference type="EMBL" id="BKCJ011310181">
    <property type="protein sequence ID" value="GFD18850.1"/>
    <property type="molecule type" value="Genomic_DNA"/>
</dbReference>
<proteinExistence type="predicted"/>
<comment type="caution">
    <text evidence="1">The sequence shown here is derived from an EMBL/GenBank/DDBJ whole genome shotgun (WGS) entry which is preliminary data.</text>
</comment>
<organism evidence="1">
    <name type="scientific">Tanacetum cinerariifolium</name>
    <name type="common">Dalmatian daisy</name>
    <name type="synonym">Chrysanthemum cinerariifolium</name>
    <dbReference type="NCBI Taxonomy" id="118510"/>
    <lineage>
        <taxon>Eukaryota</taxon>
        <taxon>Viridiplantae</taxon>
        <taxon>Streptophyta</taxon>
        <taxon>Embryophyta</taxon>
        <taxon>Tracheophyta</taxon>
        <taxon>Spermatophyta</taxon>
        <taxon>Magnoliopsida</taxon>
        <taxon>eudicotyledons</taxon>
        <taxon>Gunneridae</taxon>
        <taxon>Pentapetalae</taxon>
        <taxon>asterids</taxon>
        <taxon>campanulids</taxon>
        <taxon>Asterales</taxon>
        <taxon>Asteraceae</taxon>
        <taxon>Asteroideae</taxon>
        <taxon>Anthemideae</taxon>
        <taxon>Anthemidinae</taxon>
        <taxon>Tanacetum</taxon>
    </lineage>
</organism>
<sequence length="37" mass="3914">MKFPVIGGGTALYPPLGCTLSEGQLRDKFAETSSEGR</sequence>
<gene>
    <name evidence="1" type="ORF">Tci_890819</name>
</gene>
<reference evidence="1" key="1">
    <citation type="journal article" date="2019" name="Sci. Rep.">
        <title>Draft genome of Tanacetum cinerariifolium, the natural source of mosquito coil.</title>
        <authorList>
            <person name="Yamashiro T."/>
            <person name="Shiraishi A."/>
            <person name="Satake H."/>
            <person name="Nakayama K."/>
        </authorList>
    </citation>
    <scope>NUCLEOTIDE SEQUENCE</scope>
</reference>
<feature type="non-terminal residue" evidence="1">
    <location>
        <position position="1"/>
    </location>
</feature>
<name>A0A699U8Y3_TANCI</name>
<dbReference type="AlphaFoldDB" id="A0A699U8Y3"/>
<protein>
    <submittedName>
        <fullName evidence="1">Uncharacterized protein</fullName>
    </submittedName>
</protein>
<accession>A0A699U8Y3</accession>
<evidence type="ECO:0000313" key="1">
    <source>
        <dbReference type="EMBL" id="GFD18850.1"/>
    </source>
</evidence>